<dbReference type="SUPFAM" id="SSF52058">
    <property type="entry name" value="L domain-like"/>
    <property type="match status" value="1"/>
</dbReference>
<dbReference type="Pfam" id="PF23598">
    <property type="entry name" value="LRR_14"/>
    <property type="match status" value="1"/>
</dbReference>
<evidence type="ECO:0000256" key="2">
    <source>
        <dbReference type="ARBA" id="ARBA00022737"/>
    </source>
</evidence>
<feature type="region of interest" description="Disordered" evidence="3">
    <location>
        <begin position="1"/>
        <end position="96"/>
    </location>
</feature>
<dbReference type="InterPro" id="IPR050836">
    <property type="entry name" value="SDS22/Internalin_LRR"/>
</dbReference>
<dbReference type="InterPro" id="IPR055414">
    <property type="entry name" value="LRR_R13L4/SHOC2-like"/>
</dbReference>
<evidence type="ECO:0000313" key="6">
    <source>
        <dbReference type="Proteomes" id="UP000887568"/>
    </source>
</evidence>
<dbReference type="PROSITE" id="PS51450">
    <property type="entry name" value="LRR"/>
    <property type="match status" value="6"/>
</dbReference>
<keyword evidence="6" id="KW-1185">Reference proteome</keyword>
<feature type="compositionally biased region" description="Polar residues" evidence="3">
    <location>
        <begin position="499"/>
        <end position="517"/>
    </location>
</feature>
<dbReference type="InterPro" id="IPR003591">
    <property type="entry name" value="Leu-rich_rpt_typical-subtyp"/>
</dbReference>
<dbReference type="SMART" id="SM00365">
    <property type="entry name" value="LRR_SD22"/>
    <property type="match status" value="9"/>
</dbReference>
<evidence type="ECO:0000313" key="5">
    <source>
        <dbReference type="EnsemblMetazoa" id="XP_038064484.1"/>
    </source>
</evidence>
<dbReference type="Proteomes" id="UP000887568">
    <property type="component" value="Unplaced"/>
</dbReference>
<organism evidence="5 6">
    <name type="scientific">Patiria miniata</name>
    <name type="common">Bat star</name>
    <name type="synonym">Asterina miniata</name>
    <dbReference type="NCBI Taxonomy" id="46514"/>
    <lineage>
        <taxon>Eukaryota</taxon>
        <taxon>Metazoa</taxon>
        <taxon>Echinodermata</taxon>
        <taxon>Eleutherozoa</taxon>
        <taxon>Asterozoa</taxon>
        <taxon>Asteroidea</taxon>
        <taxon>Valvatacea</taxon>
        <taxon>Valvatida</taxon>
        <taxon>Asterinidae</taxon>
        <taxon>Patiria</taxon>
    </lineage>
</organism>
<reference evidence="5" key="1">
    <citation type="submission" date="2022-11" db="UniProtKB">
        <authorList>
            <consortium name="EnsemblMetazoa"/>
        </authorList>
    </citation>
    <scope>IDENTIFICATION</scope>
</reference>
<dbReference type="OMA" id="GEKPSYH"/>
<accession>A0A914AM26</accession>
<feature type="region of interest" description="Disordered" evidence="3">
    <location>
        <begin position="482"/>
        <end position="517"/>
    </location>
</feature>
<feature type="compositionally biased region" description="Low complexity" evidence="3">
    <location>
        <begin position="42"/>
        <end position="52"/>
    </location>
</feature>
<evidence type="ECO:0000256" key="3">
    <source>
        <dbReference type="SAM" id="MobiDB-lite"/>
    </source>
</evidence>
<dbReference type="PANTHER" id="PTHR46652:SF3">
    <property type="entry name" value="LEUCINE-RICH REPEAT-CONTAINING PROTEIN 9"/>
    <property type="match status" value="1"/>
</dbReference>
<dbReference type="PANTHER" id="PTHR46652">
    <property type="entry name" value="LEUCINE-RICH REPEAT AND IQ DOMAIN-CONTAINING PROTEIN 1-RELATED"/>
    <property type="match status" value="1"/>
</dbReference>
<feature type="compositionally biased region" description="Polar residues" evidence="3">
    <location>
        <begin position="8"/>
        <end position="26"/>
    </location>
</feature>
<dbReference type="InterPro" id="IPR032675">
    <property type="entry name" value="LRR_dom_sf"/>
</dbReference>
<name>A0A914AM26_PATMI</name>
<feature type="compositionally biased region" description="Basic and acidic residues" evidence="3">
    <location>
        <begin position="59"/>
        <end position="69"/>
    </location>
</feature>
<dbReference type="EnsemblMetazoa" id="XM_038208556.1">
    <property type="protein sequence ID" value="XP_038064484.1"/>
    <property type="gene ID" value="LOC119734920"/>
</dbReference>
<sequence length="532" mass="58956">MAALKPRSLSTKSKLMSSPSMVNQTADIRRGKSTTEPPTCPTRSQRQQRTATGRGGRRIASDVDVTDRVRQRRPNSLRQVADNHNEEELNANNEGQDVKFIDVPSESGAASGRPNSKCQTMSPQEILEMSQESKYEDVYDVNLHTCNIGTIPNLEKFTHLRLLDLSCNSIRQIANLHHNKELKELKLYGNEITSVSNLESLVELHTLQLQHNRIQTLGQCLSCLKKLKVLRLDSNRLRKLDSREIASCSQLTVLDISSNKIDTLHSLNCLSSLEELHATHNGLRAVTDLSRCKKLNEVNLSHNKLSDVSGLKGLPHITILQLSHNSLTTSCLKALGKLRSLQNLDVSYNQLTELSGIHEQFPSLEVLNVSDNRIHRWTSICSLAKCSSLSELYLSGNPFCAEQGEKPSYHHEIQELLPNLDILDGIHMKRNSAKSAPVMRPMSAASALSARQVENQLKHVEADLASFGASLAARFESVRSTMESLPLDPPSPRPGTALSIRSVSTSDGSRPGSRCNSRSRILEAQAFATKNF</sequence>
<proteinExistence type="predicted"/>
<keyword evidence="2" id="KW-0677">Repeat</keyword>
<evidence type="ECO:0000259" key="4">
    <source>
        <dbReference type="Pfam" id="PF23598"/>
    </source>
</evidence>
<keyword evidence="1" id="KW-0433">Leucine-rich repeat</keyword>
<dbReference type="SMART" id="SM00364">
    <property type="entry name" value="LRR_BAC"/>
    <property type="match status" value="5"/>
</dbReference>
<protein>
    <recommendedName>
        <fullName evidence="4">Disease resistance R13L4/SHOC-2-like LRR domain-containing protein</fullName>
    </recommendedName>
</protein>
<dbReference type="InterPro" id="IPR001611">
    <property type="entry name" value="Leu-rich_rpt"/>
</dbReference>
<dbReference type="AlphaFoldDB" id="A0A914AM26"/>
<feature type="domain" description="Disease resistance R13L4/SHOC-2-like LRR" evidence="4">
    <location>
        <begin position="141"/>
        <end position="383"/>
    </location>
</feature>
<dbReference type="SMART" id="SM00369">
    <property type="entry name" value="LRR_TYP"/>
    <property type="match status" value="7"/>
</dbReference>
<dbReference type="OrthoDB" id="1574204at2759"/>
<dbReference type="GeneID" id="119734920"/>
<dbReference type="Gene3D" id="3.80.10.10">
    <property type="entry name" value="Ribonuclease Inhibitor"/>
    <property type="match status" value="2"/>
</dbReference>
<evidence type="ECO:0000256" key="1">
    <source>
        <dbReference type="ARBA" id="ARBA00022614"/>
    </source>
</evidence>
<dbReference type="RefSeq" id="XP_038064484.1">
    <property type="nucleotide sequence ID" value="XM_038208556.1"/>
</dbReference>